<dbReference type="AlphaFoldDB" id="A0A398CWS0"/>
<feature type="transmembrane region" description="Helical" evidence="1">
    <location>
        <begin position="12"/>
        <end position="35"/>
    </location>
</feature>
<proteinExistence type="predicted"/>
<comment type="caution">
    <text evidence="2">The sequence shown here is derived from an EMBL/GenBank/DDBJ whole genome shotgun (WGS) entry which is preliminary data.</text>
</comment>
<keyword evidence="1" id="KW-1133">Transmembrane helix</keyword>
<feature type="transmembrane region" description="Helical" evidence="1">
    <location>
        <begin position="174"/>
        <end position="193"/>
    </location>
</feature>
<keyword evidence="1" id="KW-0812">Transmembrane</keyword>
<name>A0A398CWS0_9BACT</name>
<feature type="transmembrane region" description="Helical" evidence="1">
    <location>
        <begin position="55"/>
        <end position="76"/>
    </location>
</feature>
<gene>
    <name evidence="2" type="ORF">SMC7_05975</name>
</gene>
<evidence type="ECO:0008006" key="4">
    <source>
        <dbReference type="Google" id="ProtNLM"/>
    </source>
</evidence>
<evidence type="ECO:0000256" key="1">
    <source>
        <dbReference type="SAM" id="Phobius"/>
    </source>
</evidence>
<accession>A0A398CWS0</accession>
<dbReference type="EMBL" id="QXIS01000033">
    <property type="protein sequence ID" value="RIE05699.1"/>
    <property type="molecule type" value="Genomic_DNA"/>
</dbReference>
<reference evidence="2 3" key="1">
    <citation type="submission" date="2018-09" db="EMBL/GenBank/DDBJ databases">
        <title>Discovery and Ecogenomic Context for Candidatus Cryosericales, a Global Caldiserica Order Active in Thawing Permafrost.</title>
        <authorList>
            <person name="Martinez M.A."/>
            <person name="Woodcroft B.J."/>
            <person name="Ignacio Espinoza J.C."/>
            <person name="Zayed A."/>
            <person name="Singleton C.M."/>
            <person name="Boyd J."/>
            <person name="Li Y.-F."/>
            <person name="Purvine S."/>
            <person name="Maughan H."/>
            <person name="Hodgkins S.B."/>
            <person name="Anderson D."/>
            <person name="Sederholm M."/>
            <person name="Temperton B."/>
            <person name="Saleska S.R."/>
            <person name="Tyson G.W."/>
            <person name="Rich V.I."/>
        </authorList>
    </citation>
    <scope>NUCLEOTIDE SEQUENCE [LARGE SCALE GENOMIC DNA]</scope>
    <source>
        <strain evidence="2 3">SMC7</strain>
    </source>
</reference>
<protein>
    <recommendedName>
        <fullName evidence="4">DUF998 domain-containing protein</fullName>
    </recommendedName>
</protein>
<feature type="transmembrane region" description="Helical" evidence="1">
    <location>
        <begin position="88"/>
        <end position="112"/>
    </location>
</feature>
<feature type="transmembrane region" description="Helical" evidence="1">
    <location>
        <begin position="124"/>
        <end position="143"/>
    </location>
</feature>
<keyword evidence="1" id="KW-0472">Membrane</keyword>
<feature type="transmembrane region" description="Helical" evidence="1">
    <location>
        <begin position="150"/>
        <end position="168"/>
    </location>
</feature>
<sequence length="201" mass="22682">MNLKKLPMSSVSGALVLVLYVGLAKISYLLYPSFFGPRGNWLSDLGSNQLNPHGAIYYRLAGILGGLVLMFFFIGLKDWYKGQKDKSRIFMTIAQLFGVLTSLAFAMTGFFSEDNLVPHSFWSVTNYICFGTAAFFVGFALLYHKDVPRLFSVFCFILAIVDIVSGVYGKTYWLEWLVVFMLLVFVASVSYITNRHLKQGR</sequence>
<evidence type="ECO:0000313" key="2">
    <source>
        <dbReference type="EMBL" id="RIE05699.1"/>
    </source>
</evidence>
<organism evidence="2 3">
    <name type="scientific">Candidatus Cryosericum terrychapinii</name>
    <dbReference type="NCBI Taxonomy" id="2290919"/>
    <lineage>
        <taxon>Bacteria</taxon>
        <taxon>Pseudomonadati</taxon>
        <taxon>Caldisericota/Cryosericota group</taxon>
        <taxon>Candidatus Cryosericota</taxon>
        <taxon>Candidatus Cryosericia</taxon>
        <taxon>Candidatus Cryosericales</taxon>
        <taxon>Candidatus Cryosericaceae</taxon>
        <taxon>Candidatus Cryosericum</taxon>
    </lineage>
</organism>
<dbReference type="RefSeq" id="WP_119089443.1">
    <property type="nucleotide sequence ID" value="NZ_QXIS01000033.1"/>
</dbReference>
<dbReference type="Proteomes" id="UP000266328">
    <property type="component" value="Unassembled WGS sequence"/>
</dbReference>
<keyword evidence="3" id="KW-1185">Reference proteome</keyword>
<evidence type="ECO:0000313" key="3">
    <source>
        <dbReference type="Proteomes" id="UP000266328"/>
    </source>
</evidence>